<feature type="domain" description="Myosin motor" evidence="7">
    <location>
        <begin position="479"/>
        <end position="754"/>
    </location>
</feature>
<dbReference type="GO" id="GO:2000134">
    <property type="term" value="P:negative regulation of G1/S transition of mitotic cell cycle"/>
    <property type="evidence" value="ECO:0007669"/>
    <property type="project" value="TreeGrafter"/>
</dbReference>
<dbReference type="InterPro" id="IPR036961">
    <property type="entry name" value="Kinesin_motor_dom_sf"/>
</dbReference>
<dbReference type="GO" id="GO:0051015">
    <property type="term" value="F:actin filament binding"/>
    <property type="evidence" value="ECO:0007669"/>
    <property type="project" value="TreeGrafter"/>
</dbReference>
<gene>
    <name evidence="8" type="ORF">Z043_108146</name>
</gene>
<dbReference type="GO" id="GO:0048812">
    <property type="term" value="P:neuron projection morphogenesis"/>
    <property type="evidence" value="ECO:0007669"/>
    <property type="project" value="TreeGrafter"/>
</dbReference>
<evidence type="ECO:0000313" key="9">
    <source>
        <dbReference type="Proteomes" id="UP000034805"/>
    </source>
</evidence>
<evidence type="ECO:0000256" key="4">
    <source>
        <dbReference type="ARBA" id="ARBA00023175"/>
    </source>
</evidence>
<keyword evidence="2 6" id="KW-0067">ATP-binding</keyword>
<dbReference type="InterPro" id="IPR001609">
    <property type="entry name" value="Myosin_head_motor_dom-like"/>
</dbReference>
<evidence type="ECO:0000313" key="8">
    <source>
        <dbReference type="EMBL" id="KPP72823.1"/>
    </source>
</evidence>
<proteinExistence type="inferred from homology"/>
<evidence type="ECO:0000256" key="6">
    <source>
        <dbReference type="PROSITE-ProRule" id="PRU00782"/>
    </source>
</evidence>
<evidence type="ECO:0000256" key="1">
    <source>
        <dbReference type="ARBA" id="ARBA00022741"/>
    </source>
</evidence>
<dbReference type="GO" id="GO:0048471">
    <property type="term" value="C:perinuclear region of cytoplasm"/>
    <property type="evidence" value="ECO:0007669"/>
    <property type="project" value="TreeGrafter"/>
</dbReference>
<dbReference type="SUPFAM" id="SSF48403">
    <property type="entry name" value="Ankyrin repeat"/>
    <property type="match status" value="1"/>
</dbReference>
<feature type="repeat" description="ANK" evidence="5">
    <location>
        <begin position="338"/>
        <end position="370"/>
    </location>
</feature>
<evidence type="ECO:0000259" key="7">
    <source>
        <dbReference type="PROSITE" id="PS51456"/>
    </source>
</evidence>
<evidence type="ECO:0000256" key="3">
    <source>
        <dbReference type="ARBA" id="ARBA00023123"/>
    </source>
</evidence>
<dbReference type="PROSITE" id="PS50088">
    <property type="entry name" value="ANK_REPEAT"/>
    <property type="match status" value="2"/>
</dbReference>
<dbReference type="InterPro" id="IPR002110">
    <property type="entry name" value="Ankyrin_rpt"/>
</dbReference>
<comment type="caution">
    <text evidence="8">The sequence shown here is derived from an EMBL/GenBank/DDBJ whole genome shotgun (WGS) entry which is preliminary data.</text>
</comment>
<organism evidence="8 9">
    <name type="scientific">Scleropages formosus</name>
    <name type="common">Asian bonytongue</name>
    <name type="synonym">Osteoglossum formosum</name>
    <dbReference type="NCBI Taxonomy" id="113540"/>
    <lineage>
        <taxon>Eukaryota</taxon>
        <taxon>Metazoa</taxon>
        <taxon>Chordata</taxon>
        <taxon>Craniata</taxon>
        <taxon>Vertebrata</taxon>
        <taxon>Euteleostomi</taxon>
        <taxon>Actinopterygii</taxon>
        <taxon>Neopterygii</taxon>
        <taxon>Teleostei</taxon>
        <taxon>Osteoglossocephala</taxon>
        <taxon>Osteoglossomorpha</taxon>
        <taxon>Osteoglossiformes</taxon>
        <taxon>Osteoglossidae</taxon>
        <taxon>Scleropages</taxon>
    </lineage>
</organism>
<dbReference type="Pfam" id="PF12796">
    <property type="entry name" value="Ank_2"/>
    <property type="match status" value="1"/>
</dbReference>
<dbReference type="Pfam" id="PF00063">
    <property type="entry name" value="Myosin_head"/>
    <property type="match status" value="1"/>
</dbReference>
<dbReference type="Gene3D" id="3.40.850.10">
    <property type="entry name" value="Kinesin motor domain"/>
    <property type="match status" value="1"/>
</dbReference>
<dbReference type="PANTHER" id="PTHR47335">
    <property type="entry name" value="UNCONVENTIONAL MYOSIN-XVI"/>
    <property type="match status" value="1"/>
</dbReference>
<dbReference type="PANTHER" id="PTHR47335:SF1">
    <property type="entry name" value="UNCONVENTIONAL MYOSIN-XVI"/>
    <property type="match status" value="1"/>
</dbReference>
<dbReference type="Gene3D" id="1.25.40.20">
    <property type="entry name" value="Ankyrin repeat-containing domain"/>
    <property type="match status" value="2"/>
</dbReference>
<name>A0A0P7UTT9_SCLFO</name>
<dbReference type="GO" id="GO:0043491">
    <property type="term" value="P:phosphatidylinositol 3-kinase/protein kinase B signal transduction"/>
    <property type="evidence" value="ECO:0007669"/>
    <property type="project" value="TreeGrafter"/>
</dbReference>
<dbReference type="SUPFAM" id="SSF52540">
    <property type="entry name" value="P-loop containing nucleoside triphosphate hydrolases"/>
    <property type="match status" value="1"/>
</dbReference>
<dbReference type="SMART" id="SM00248">
    <property type="entry name" value="ANK"/>
    <property type="match status" value="6"/>
</dbReference>
<keyword evidence="5" id="KW-0040">ANK repeat</keyword>
<comment type="similarity">
    <text evidence="6">Belongs to the TRAFAC class myosin-kinesin ATPase superfamily. Myosin family.</text>
</comment>
<reference evidence="8 9" key="1">
    <citation type="submission" date="2015-08" db="EMBL/GenBank/DDBJ databases">
        <title>The genome of the Asian arowana (Scleropages formosus).</title>
        <authorList>
            <person name="Tan M.H."/>
            <person name="Gan H.M."/>
            <person name="Croft L.J."/>
            <person name="Austin C.M."/>
        </authorList>
    </citation>
    <scope>NUCLEOTIDE SEQUENCE [LARGE SCALE GENOMIC DNA]</scope>
    <source>
        <strain evidence="8">Aro1</strain>
    </source>
</reference>
<accession>A0A0P7UTT9</accession>
<dbReference type="EMBL" id="JARO02002372">
    <property type="protein sequence ID" value="KPP72823.1"/>
    <property type="molecule type" value="Genomic_DNA"/>
</dbReference>
<dbReference type="GO" id="GO:0003774">
    <property type="term" value="F:cytoskeletal motor activity"/>
    <property type="evidence" value="ECO:0007669"/>
    <property type="project" value="UniProtKB-UniRule"/>
</dbReference>
<dbReference type="SMART" id="SM00242">
    <property type="entry name" value="MYSc"/>
    <property type="match status" value="1"/>
</dbReference>
<dbReference type="AlphaFoldDB" id="A0A0P7UTT9"/>
<protein>
    <submittedName>
        <fullName evidence="8">Unconventional myosin-XVI-like</fullName>
    </submittedName>
</protein>
<comment type="caution">
    <text evidence="6">Lacks conserved residue(s) required for the propagation of feature annotation.</text>
</comment>
<dbReference type="PROSITE" id="PS50297">
    <property type="entry name" value="ANK_REP_REGION"/>
    <property type="match status" value="1"/>
</dbReference>
<dbReference type="GO" id="GO:0016459">
    <property type="term" value="C:myosin complex"/>
    <property type="evidence" value="ECO:0007669"/>
    <property type="project" value="UniProtKB-KW"/>
</dbReference>
<dbReference type="GO" id="GO:0019903">
    <property type="term" value="F:protein phosphatase binding"/>
    <property type="evidence" value="ECO:0007669"/>
    <property type="project" value="TreeGrafter"/>
</dbReference>
<keyword evidence="1 6" id="KW-0547">Nucleotide-binding</keyword>
<keyword evidence="3 6" id="KW-0518">Myosin</keyword>
<evidence type="ECO:0000256" key="2">
    <source>
        <dbReference type="ARBA" id="ARBA00022840"/>
    </source>
</evidence>
<sequence length="754" mass="82917">MEVKKTVTIWYGGAGEPQQAASEFLSLAVTNHRVHSPCSQSMRALPDVAGALIRGSVCRAQCAVRSVAGRDNATVADAPIFHSGALAHVPSYTPAVEKLDNGAGSCPVSCWCNEVTSRRTDKETCLLESLSPSQRQRLVKRLRSDQVQAYYEREKSSPAIYQGQSEKKKVPKIRFHACDILQDAIVHHDHKEVLRLLKDGADLNTAIPSGGSLLHLCARHDNSVVSELLINMGLNVDRQDEELWTALHVACACDSPETVLLLLVAGANLWLQDINGKVPLDYAVEGTETSYILLKYLEEKGVDVSTLWHLKTQRLSDVLSGVHQLVAAGENVHQSSSEGVTMLRTASTCGYTEVMSHLLESGASTKVAGSSSSPPLQLAVKNGHITLIQTQINQNKTETDIADQLLRQGMNPVPLDCDKAKPSDIAVLDCIAGTLQKAEECWEQRQEVPSSSSDKWCERLVPALPTLNRKLYVKLMPPAPNDDLASLSELTDSSLLYEMQKRFGNNQIYTYIGHILLLVNPNKELPIYSTLRKRWVLLILGFPFSALQVSQLYLSCSGRPSPSLPPHIFSSAERAFHTMLGERRPQCFVLSGESGSGKTVACQHIVQHLMARSGPVSLALDSRIQHANCILEAFGHARTEMNNNSSRFIKFLSLQYSEKTLISVKLYVYLLEKSRLVCPPRCQRNFNIFYLMAEGMSSEEKSSLFLTDVLAHRYLRQSGAGDRAGDVAAAGATHGMDKLLELKQALHALGFSDL</sequence>
<dbReference type="PROSITE" id="PS51456">
    <property type="entry name" value="MYOSIN_MOTOR"/>
    <property type="match status" value="1"/>
</dbReference>
<dbReference type="Proteomes" id="UP000034805">
    <property type="component" value="Unassembled WGS sequence"/>
</dbReference>
<dbReference type="GO" id="GO:0005524">
    <property type="term" value="F:ATP binding"/>
    <property type="evidence" value="ECO:0007669"/>
    <property type="project" value="UniProtKB-UniRule"/>
</dbReference>
<feature type="binding site" evidence="6">
    <location>
        <begin position="592"/>
        <end position="599"/>
    </location>
    <ligand>
        <name>ATP</name>
        <dbReference type="ChEBI" id="CHEBI:30616"/>
    </ligand>
</feature>
<keyword evidence="6" id="KW-0009">Actin-binding</keyword>
<dbReference type="GO" id="GO:0005654">
    <property type="term" value="C:nucleoplasm"/>
    <property type="evidence" value="ECO:0007669"/>
    <property type="project" value="TreeGrafter"/>
</dbReference>
<feature type="repeat" description="ANK" evidence="5">
    <location>
        <begin position="209"/>
        <end position="241"/>
    </location>
</feature>
<dbReference type="InterPro" id="IPR027417">
    <property type="entry name" value="P-loop_NTPase"/>
</dbReference>
<keyword evidence="4 6" id="KW-0505">Motor protein</keyword>
<dbReference type="InterPro" id="IPR036770">
    <property type="entry name" value="Ankyrin_rpt-contain_sf"/>
</dbReference>
<evidence type="ECO:0000256" key="5">
    <source>
        <dbReference type="PROSITE-ProRule" id="PRU00023"/>
    </source>
</evidence>
<feature type="non-terminal residue" evidence="8">
    <location>
        <position position="754"/>
    </location>
</feature>
<dbReference type="InterPro" id="IPR052838">
    <property type="entry name" value="Myosin-XVI"/>
</dbReference>
<dbReference type="PRINTS" id="PR00193">
    <property type="entry name" value="MYOSINHEAVY"/>
</dbReference>